<dbReference type="eggNOG" id="COG1520">
    <property type="taxonomic scope" value="Bacteria"/>
</dbReference>
<dbReference type="EMBL" id="JNBY01000107">
    <property type="protein sequence ID" value="KDN82526.1"/>
    <property type="molecule type" value="Genomic_DNA"/>
</dbReference>
<proteinExistence type="predicted"/>
<evidence type="ECO:0000313" key="2">
    <source>
        <dbReference type="EMBL" id="KDN82526.1"/>
    </source>
</evidence>
<accession>A0A066YWQ5</accession>
<evidence type="ECO:0000256" key="1">
    <source>
        <dbReference type="SAM" id="SignalP"/>
    </source>
</evidence>
<sequence>MSFNPLRSLSPRSVLPAAAVLLVLAAGAAAHANRPQPFGDQVLPGAADVSPVGAQSAGAGDLDLQVGPGLEAYSKTTGAHLWSYRRDGSTALHQTMIGNNVAVVWDDGMVTSVDPADHSVRWHRSVPGLADWLHADGEPGAADRTEEQRRKLAEHRAAIALQPSADPKADAFVTVVTPGLLMGFRDRDGDLRFNSRPPAGCTFDPARTAHTDDAVLIPRACPPAPGSGTRPLPGGVMVFSLNAPGNFLNTGPDVEMRALDGHRVAIDDGPVIGTWVYDTTRGARESNCGAASVPFAAAAPTCEK</sequence>
<reference evidence="2 3" key="1">
    <citation type="submission" date="2014-05" db="EMBL/GenBank/DDBJ databases">
        <title>Draft Genome Sequence of Kitasatospora cheerisanensis KCTC 2395.</title>
        <authorList>
            <person name="Nam D.H."/>
        </authorList>
    </citation>
    <scope>NUCLEOTIDE SEQUENCE [LARGE SCALE GENOMIC DNA]</scope>
    <source>
        <strain evidence="2 3">KCTC 2395</strain>
    </source>
</reference>
<dbReference type="RefSeq" id="WP_035867216.1">
    <property type="nucleotide sequence ID" value="NZ_KK853997.1"/>
</dbReference>
<evidence type="ECO:0008006" key="4">
    <source>
        <dbReference type="Google" id="ProtNLM"/>
    </source>
</evidence>
<feature type="signal peptide" evidence="1">
    <location>
        <begin position="1"/>
        <end position="32"/>
    </location>
</feature>
<dbReference type="HOGENOM" id="CLU_936209_0_0_11"/>
<feature type="chain" id="PRO_5001631893" description="Secreted protein" evidence="1">
    <location>
        <begin position="33"/>
        <end position="304"/>
    </location>
</feature>
<keyword evidence="3" id="KW-1185">Reference proteome</keyword>
<organism evidence="2 3">
    <name type="scientific">Kitasatospora cheerisanensis KCTC 2395</name>
    <dbReference type="NCBI Taxonomy" id="1348663"/>
    <lineage>
        <taxon>Bacteria</taxon>
        <taxon>Bacillati</taxon>
        <taxon>Actinomycetota</taxon>
        <taxon>Actinomycetes</taxon>
        <taxon>Kitasatosporales</taxon>
        <taxon>Streptomycetaceae</taxon>
        <taxon>Kitasatospora</taxon>
    </lineage>
</organism>
<dbReference type="AlphaFoldDB" id="A0A066YWQ5"/>
<dbReference type="SUPFAM" id="SSF50998">
    <property type="entry name" value="Quinoprotein alcohol dehydrogenase-like"/>
    <property type="match status" value="1"/>
</dbReference>
<dbReference type="InterPro" id="IPR011047">
    <property type="entry name" value="Quinoprotein_ADH-like_sf"/>
</dbReference>
<dbReference type="PATRIC" id="fig|1348663.4.peg.5521"/>
<keyword evidence="1" id="KW-0732">Signal</keyword>
<gene>
    <name evidence="2" type="ORF">KCH_57040</name>
</gene>
<name>A0A066YWQ5_9ACTN</name>
<evidence type="ECO:0000313" key="3">
    <source>
        <dbReference type="Proteomes" id="UP000027178"/>
    </source>
</evidence>
<comment type="caution">
    <text evidence="2">The sequence shown here is derived from an EMBL/GenBank/DDBJ whole genome shotgun (WGS) entry which is preliminary data.</text>
</comment>
<protein>
    <recommendedName>
        <fullName evidence="4">Secreted protein</fullName>
    </recommendedName>
</protein>
<dbReference type="OrthoDB" id="4224746at2"/>
<dbReference type="Proteomes" id="UP000027178">
    <property type="component" value="Unassembled WGS sequence"/>
</dbReference>